<accession>A0A9P6J6H7</accession>
<evidence type="ECO:0000313" key="2">
    <source>
        <dbReference type="EMBL" id="KAF9963732.1"/>
    </source>
</evidence>
<feature type="region of interest" description="Disordered" evidence="1">
    <location>
        <begin position="1"/>
        <end position="20"/>
    </location>
</feature>
<reference evidence="2" key="1">
    <citation type="journal article" date="2020" name="Fungal Divers.">
        <title>Resolving the Mortierellaceae phylogeny through synthesis of multi-gene phylogenetics and phylogenomics.</title>
        <authorList>
            <person name="Vandepol N."/>
            <person name="Liber J."/>
            <person name="Desiro A."/>
            <person name="Na H."/>
            <person name="Kennedy M."/>
            <person name="Barry K."/>
            <person name="Grigoriev I.V."/>
            <person name="Miller A.N."/>
            <person name="O'Donnell K."/>
            <person name="Stajich J.E."/>
            <person name="Bonito G."/>
        </authorList>
    </citation>
    <scope>NUCLEOTIDE SEQUENCE</scope>
    <source>
        <strain evidence="2">CK1249</strain>
    </source>
</reference>
<dbReference type="AlphaFoldDB" id="A0A9P6J6H7"/>
<organism evidence="2 3">
    <name type="scientific">Mortierella alpina</name>
    <name type="common">Oleaginous fungus</name>
    <name type="synonym">Mortierella renispora</name>
    <dbReference type="NCBI Taxonomy" id="64518"/>
    <lineage>
        <taxon>Eukaryota</taxon>
        <taxon>Fungi</taxon>
        <taxon>Fungi incertae sedis</taxon>
        <taxon>Mucoromycota</taxon>
        <taxon>Mortierellomycotina</taxon>
        <taxon>Mortierellomycetes</taxon>
        <taxon>Mortierellales</taxon>
        <taxon>Mortierellaceae</taxon>
        <taxon>Mortierella</taxon>
    </lineage>
</organism>
<protein>
    <submittedName>
        <fullName evidence="2">Uncharacterized protein</fullName>
    </submittedName>
</protein>
<evidence type="ECO:0000313" key="3">
    <source>
        <dbReference type="Proteomes" id="UP000738359"/>
    </source>
</evidence>
<keyword evidence="3" id="KW-1185">Reference proteome</keyword>
<gene>
    <name evidence="2" type="ORF">BGZ70_007229</name>
</gene>
<sequence length="139" mass="15138">MAADQPMDPDHITVPIPADEELAILPSKPLLEGELEKKSSEVGSPGPSTSSDISSTDGSEIKAKEDVPTVLKAPVVHRWYFKTTSAASDDETKPSYECCDELQPTVRVKLSTRFISWTFPAENIENGLYDVVIGLTTTE</sequence>
<name>A0A9P6J6H7_MORAP</name>
<proteinExistence type="predicted"/>
<comment type="caution">
    <text evidence="2">The sequence shown here is derived from an EMBL/GenBank/DDBJ whole genome shotgun (WGS) entry which is preliminary data.</text>
</comment>
<feature type="non-terminal residue" evidence="2">
    <location>
        <position position="139"/>
    </location>
</feature>
<dbReference type="Proteomes" id="UP000738359">
    <property type="component" value="Unassembled WGS sequence"/>
</dbReference>
<feature type="region of interest" description="Disordered" evidence="1">
    <location>
        <begin position="26"/>
        <end position="67"/>
    </location>
</feature>
<evidence type="ECO:0000256" key="1">
    <source>
        <dbReference type="SAM" id="MobiDB-lite"/>
    </source>
</evidence>
<feature type="compositionally biased region" description="Low complexity" evidence="1">
    <location>
        <begin position="41"/>
        <end position="58"/>
    </location>
</feature>
<dbReference type="EMBL" id="JAAAHY010000442">
    <property type="protein sequence ID" value="KAF9963732.1"/>
    <property type="molecule type" value="Genomic_DNA"/>
</dbReference>